<evidence type="ECO:0000256" key="2">
    <source>
        <dbReference type="ARBA" id="ARBA00022801"/>
    </source>
</evidence>
<accession>A0A8S1MX16</accession>
<comment type="caution">
    <text evidence="6">The sequence shown here is derived from an EMBL/GenBank/DDBJ whole genome shotgun (WGS) entry which is preliminary data.</text>
</comment>
<comment type="similarity">
    <text evidence="1">Belongs to the 'GDXG' lipolytic enzyme family.</text>
</comment>
<dbReference type="InterPro" id="IPR033140">
    <property type="entry name" value="Lipase_GDXG_put_SER_AS"/>
</dbReference>
<protein>
    <recommendedName>
        <fullName evidence="5">Alpha/beta hydrolase fold-3 domain-containing protein</fullName>
    </recommendedName>
</protein>
<dbReference type="PANTHER" id="PTHR23025:SF3">
    <property type="entry name" value="HORMONE-SENSITIVE LIPASE"/>
    <property type="match status" value="1"/>
</dbReference>
<reference evidence="6" key="1">
    <citation type="submission" date="2021-01" db="EMBL/GenBank/DDBJ databases">
        <authorList>
            <consortium name="Genoscope - CEA"/>
            <person name="William W."/>
        </authorList>
    </citation>
    <scope>NUCLEOTIDE SEQUENCE</scope>
</reference>
<dbReference type="GO" id="GO:0019433">
    <property type="term" value="P:triglyceride catabolic process"/>
    <property type="evidence" value="ECO:0007669"/>
    <property type="project" value="TreeGrafter"/>
</dbReference>
<dbReference type="EMBL" id="CAJJDN010000039">
    <property type="protein sequence ID" value="CAD8079424.1"/>
    <property type="molecule type" value="Genomic_DNA"/>
</dbReference>
<dbReference type="GO" id="GO:0005829">
    <property type="term" value="C:cytosol"/>
    <property type="evidence" value="ECO:0007669"/>
    <property type="project" value="TreeGrafter"/>
</dbReference>
<feature type="active site" evidence="3">
    <location>
        <position position="476"/>
    </location>
</feature>
<proteinExistence type="inferred from homology"/>
<keyword evidence="4" id="KW-0175">Coiled coil</keyword>
<dbReference type="InterPro" id="IPR013094">
    <property type="entry name" value="AB_hydrolase_3"/>
</dbReference>
<dbReference type="Proteomes" id="UP000692954">
    <property type="component" value="Unassembled WGS sequence"/>
</dbReference>
<keyword evidence="2" id="KW-0378">Hydrolase</keyword>
<dbReference type="PANTHER" id="PTHR23025">
    <property type="entry name" value="TRIACYLGLYCEROL LIPASE"/>
    <property type="match status" value="1"/>
</dbReference>
<dbReference type="Pfam" id="PF07859">
    <property type="entry name" value="Abhydrolase_3"/>
    <property type="match status" value="1"/>
</dbReference>
<evidence type="ECO:0000256" key="1">
    <source>
        <dbReference type="ARBA" id="ARBA00010515"/>
    </source>
</evidence>
<dbReference type="AlphaFoldDB" id="A0A8S1MX16"/>
<gene>
    <name evidence="6" type="ORF">PSON_ATCC_30995.1.T0390105</name>
</gene>
<dbReference type="PROSITE" id="PS01173">
    <property type="entry name" value="LIPASE_GDXG_HIS"/>
    <property type="match status" value="1"/>
</dbReference>
<evidence type="ECO:0000313" key="6">
    <source>
        <dbReference type="EMBL" id="CAD8079424.1"/>
    </source>
</evidence>
<evidence type="ECO:0000256" key="4">
    <source>
        <dbReference type="SAM" id="Coils"/>
    </source>
</evidence>
<sequence>MRQVQGLNRVPSVENYDLFNKIYQKSKLARTQQSSQDLLYEGDQYRIQQSQQMLVEYLKDLNEMIEDVVRLVDQLHSLNEQEVNSLFQHLKKQLRNLKSVIQSIMDLMLGKGKSPFQAQKPSHVNIVMVNTIRTYLVEVYIPNLLETAKYALDNFEGYKETFLKDIKIASTQLIMINLIFGASVDIDKNSLFSLDKNHKDWKELYQICERKSLGDVERINQSFNNFANTILIGHAIMGKSSRFKNEILKKIQLAINSVYYQIFDAKKEAFTNMSQMKAQNAIEVMNMIESPAIKKIMAMAYPKIKVNCKIYIDPVVTPISIQWINNQLKTGQLNKVTSQQIKLINEELHLDPNAKSILHKFDPQKLRIRILCNSSIDDTSSSWFSNQQQHILHDTILVHIHGGGFIAHSSSSHQSYTREWAIKLGIPIFSIDYSLAPKYPYPQGLDDIWQAYNWILIYCYKHFDIQPKRIIVAGDSAGGNLACALTGLAIKMGQRVPDGLFMAYPALDLRFNFTPSYLHALTDKIISHTILGICVESYAQNPLTQLSSDPFINPILLSDEILAKFPPTRLMCGTNDPLHDNTWAFASRLLKIQKNVQFTIYDQICHGFLCYKTIKGMQEIQVCIDDAVAYMQELINLSKS</sequence>
<evidence type="ECO:0000259" key="5">
    <source>
        <dbReference type="Pfam" id="PF07859"/>
    </source>
</evidence>
<organism evidence="6 7">
    <name type="scientific">Paramecium sonneborni</name>
    <dbReference type="NCBI Taxonomy" id="65129"/>
    <lineage>
        <taxon>Eukaryota</taxon>
        <taxon>Sar</taxon>
        <taxon>Alveolata</taxon>
        <taxon>Ciliophora</taxon>
        <taxon>Intramacronucleata</taxon>
        <taxon>Oligohymenophorea</taxon>
        <taxon>Peniculida</taxon>
        <taxon>Parameciidae</taxon>
        <taxon>Paramecium</taxon>
    </lineage>
</organism>
<feature type="domain" description="Alpha/beta hydrolase fold-3" evidence="5">
    <location>
        <begin position="397"/>
        <end position="609"/>
    </location>
</feature>
<dbReference type="PROSITE" id="PS01174">
    <property type="entry name" value="LIPASE_GDXG_SER"/>
    <property type="match status" value="1"/>
</dbReference>
<feature type="coiled-coil region" evidence="4">
    <location>
        <begin position="47"/>
        <end position="81"/>
    </location>
</feature>
<name>A0A8S1MX16_9CILI</name>
<dbReference type="GO" id="GO:0004806">
    <property type="term" value="F:triacylglycerol lipase activity"/>
    <property type="evidence" value="ECO:0007669"/>
    <property type="project" value="TreeGrafter"/>
</dbReference>
<evidence type="ECO:0000313" key="7">
    <source>
        <dbReference type="Proteomes" id="UP000692954"/>
    </source>
</evidence>
<dbReference type="InterPro" id="IPR002168">
    <property type="entry name" value="Lipase_GDXG_HIS_AS"/>
</dbReference>
<evidence type="ECO:0000256" key="3">
    <source>
        <dbReference type="PROSITE-ProRule" id="PRU10038"/>
    </source>
</evidence>
<dbReference type="OrthoDB" id="408631at2759"/>
<keyword evidence="7" id="KW-1185">Reference proteome</keyword>
<dbReference type="GO" id="GO:0004771">
    <property type="term" value="F:sterol ester esterase activity"/>
    <property type="evidence" value="ECO:0007669"/>
    <property type="project" value="TreeGrafter"/>
</dbReference>